<reference evidence="3" key="1">
    <citation type="submission" date="2024-07" db="EMBL/GenBank/DDBJ databases">
        <title>Two chromosome-level genome assemblies of Korean endemic species Abeliophyllum distichum and Forsythia ovata (Oleaceae).</title>
        <authorList>
            <person name="Jang H."/>
        </authorList>
    </citation>
    <scope>NUCLEOTIDE SEQUENCE [LARGE SCALE GENOMIC DNA]</scope>
</reference>
<evidence type="ECO:0000256" key="1">
    <source>
        <dbReference type="SAM" id="MobiDB-lite"/>
    </source>
</evidence>
<comment type="caution">
    <text evidence="2">The sequence shown here is derived from an EMBL/GenBank/DDBJ whole genome shotgun (WGS) entry which is preliminary data.</text>
</comment>
<dbReference type="AlphaFoldDB" id="A0ABD1TB00"/>
<accession>A0ABD1TB00</accession>
<keyword evidence="3" id="KW-1185">Reference proteome</keyword>
<name>A0ABD1TB00_9LAMI</name>
<evidence type="ECO:0000313" key="2">
    <source>
        <dbReference type="EMBL" id="KAL2509733.1"/>
    </source>
</evidence>
<gene>
    <name evidence="2" type="ORF">Fot_33380</name>
</gene>
<proteinExistence type="predicted"/>
<sequence>MGELLHRVAEKTEARADRAKSPLRDEQEVGKKLYEMPFNIFMLDLRGQRLMRLSHTSHLMSSSHACVSFEWKSLKWAIARTKAWITMVYPNIDPSGFDNFMKESHFSED</sequence>
<dbReference type="Proteomes" id="UP001604277">
    <property type="component" value="Unassembled WGS sequence"/>
</dbReference>
<protein>
    <submittedName>
        <fullName evidence="2">Uncharacterized protein</fullName>
    </submittedName>
</protein>
<organism evidence="2 3">
    <name type="scientific">Forsythia ovata</name>
    <dbReference type="NCBI Taxonomy" id="205694"/>
    <lineage>
        <taxon>Eukaryota</taxon>
        <taxon>Viridiplantae</taxon>
        <taxon>Streptophyta</taxon>
        <taxon>Embryophyta</taxon>
        <taxon>Tracheophyta</taxon>
        <taxon>Spermatophyta</taxon>
        <taxon>Magnoliopsida</taxon>
        <taxon>eudicotyledons</taxon>
        <taxon>Gunneridae</taxon>
        <taxon>Pentapetalae</taxon>
        <taxon>asterids</taxon>
        <taxon>lamiids</taxon>
        <taxon>Lamiales</taxon>
        <taxon>Oleaceae</taxon>
        <taxon>Forsythieae</taxon>
        <taxon>Forsythia</taxon>
    </lineage>
</organism>
<dbReference type="EMBL" id="JBFOLJ010000009">
    <property type="protein sequence ID" value="KAL2509733.1"/>
    <property type="molecule type" value="Genomic_DNA"/>
</dbReference>
<evidence type="ECO:0000313" key="3">
    <source>
        <dbReference type="Proteomes" id="UP001604277"/>
    </source>
</evidence>
<feature type="region of interest" description="Disordered" evidence="1">
    <location>
        <begin position="1"/>
        <end position="25"/>
    </location>
</feature>